<organism evidence="2 3">
    <name type="scientific">Candidatus Dojkabacteria bacterium</name>
    <dbReference type="NCBI Taxonomy" id="2099670"/>
    <lineage>
        <taxon>Bacteria</taxon>
        <taxon>Candidatus Dojkabacteria</taxon>
    </lineage>
</organism>
<gene>
    <name evidence="2" type="ORF">GX618_00860</name>
</gene>
<dbReference type="AlphaFoldDB" id="A0A847ESS9"/>
<dbReference type="EMBL" id="JAAZAL010000029">
    <property type="protein sequence ID" value="NLE30811.1"/>
    <property type="molecule type" value="Genomic_DNA"/>
</dbReference>
<dbReference type="InterPro" id="IPR024036">
    <property type="entry name" value="tRNA-dHydroUridine_Synthase_C"/>
</dbReference>
<protein>
    <submittedName>
        <fullName evidence="2">tRNA-dihydrouridine synthase</fullName>
    </submittedName>
</protein>
<dbReference type="Gene3D" id="3.20.20.70">
    <property type="entry name" value="Aldolase class I"/>
    <property type="match status" value="1"/>
</dbReference>
<feature type="non-terminal residue" evidence="2">
    <location>
        <position position="1"/>
    </location>
</feature>
<proteinExistence type="predicted"/>
<dbReference type="Gene3D" id="1.10.1200.80">
    <property type="entry name" value="Putative flavin oxidoreducatase, domain 2"/>
    <property type="match status" value="1"/>
</dbReference>
<name>A0A847ESS9_9BACT</name>
<dbReference type="PANTHER" id="PTHR45846">
    <property type="entry name" value="TRNA-DIHYDROURIDINE(47) SYNTHASE [NAD(P)(+)]-LIKE"/>
    <property type="match status" value="1"/>
</dbReference>
<dbReference type="PANTHER" id="PTHR45846:SF1">
    <property type="entry name" value="TRNA-DIHYDROURIDINE(47) SYNTHASE [NAD(P)(+)]-LIKE"/>
    <property type="match status" value="1"/>
</dbReference>
<dbReference type="GO" id="GO:0003723">
    <property type="term" value="F:RNA binding"/>
    <property type="evidence" value="ECO:0007669"/>
    <property type="project" value="TreeGrafter"/>
</dbReference>
<dbReference type="Proteomes" id="UP000554004">
    <property type="component" value="Unassembled WGS sequence"/>
</dbReference>
<dbReference type="CDD" id="cd02801">
    <property type="entry name" value="DUS_like_FMN"/>
    <property type="match status" value="1"/>
</dbReference>
<dbReference type="SUPFAM" id="SSF51395">
    <property type="entry name" value="FMN-linked oxidoreductases"/>
    <property type="match status" value="1"/>
</dbReference>
<reference evidence="2 3" key="1">
    <citation type="journal article" date="2020" name="Biotechnol. Biofuels">
        <title>New insights from the biogas microbiome by comprehensive genome-resolved metagenomics of nearly 1600 species originating from multiple anaerobic digesters.</title>
        <authorList>
            <person name="Campanaro S."/>
            <person name="Treu L."/>
            <person name="Rodriguez-R L.M."/>
            <person name="Kovalovszki A."/>
            <person name="Ziels R.M."/>
            <person name="Maus I."/>
            <person name="Zhu X."/>
            <person name="Kougias P.G."/>
            <person name="Basile A."/>
            <person name="Luo G."/>
            <person name="Schluter A."/>
            <person name="Konstantinidis K.T."/>
            <person name="Angelidaki I."/>
        </authorList>
    </citation>
    <scope>NUCLEOTIDE SEQUENCE [LARGE SCALE GENOMIC DNA]</scope>
    <source>
        <strain evidence="2">AS06rmzACSIP_421</strain>
    </source>
</reference>
<evidence type="ECO:0000313" key="2">
    <source>
        <dbReference type="EMBL" id="NLE30811.1"/>
    </source>
</evidence>
<feature type="domain" description="DUS-like FMN-binding" evidence="1">
    <location>
        <begin position="2"/>
        <end position="186"/>
    </location>
</feature>
<comment type="caution">
    <text evidence="2">The sequence shown here is derived from an EMBL/GenBank/DDBJ whole genome shotgun (WGS) entry which is preliminary data.</text>
</comment>
<dbReference type="InterPro" id="IPR013785">
    <property type="entry name" value="Aldolase_TIM"/>
</dbReference>
<sequence>KDIVSAVKDGAGDLPISVKTRVGWLNYDLDWIRFLLEQDLDVLTIHGRTATGVYSKKPNWGRIRASVEIRDELGKKTLIFGNGGVITLKQAKRYLKKCNVDGIMIGKEAIHNPWIFSGRQVVPVSESFETFKKHIVLFKDTWGDSKDFNTLKKFVGSYVNGFVGSQDIRNEMMKTTTIEELLEQVEKLIK</sequence>
<accession>A0A847ESS9</accession>
<evidence type="ECO:0000259" key="1">
    <source>
        <dbReference type="Pfam" id="PF01207"/>
    </source>
</evidence>
<dbReference type="Pfam" id="PF01207">
    <property type="entry name" value="Dus"/>
    <property type="match status" value="1"/>
</dbReference>
<evidence type="ECO:0000313" key="3">
    <source>
        <dbReference type="Proteomes" id="UP000554004"/>
    </source>
</evidence>
<dbReference type="InterPro" id="IPR035587">
    <property type="entry name" value="DUS-like_FMN-bd"/>
</dbReference>
<dbReference type="GO" id="GO:0017150">
    <property type="term" value="F:tRNA dihydrouridine synthase activity"/>
    <property type="evidence" value="ECO:0007669"/>
    <property type="project" value="TreeGrafter"/>
</dbReference>